<evidence type="ECO:0000313" key="14">
    <source>
        <dbReference type="Proteomes" id="UP000006695"/>
    </source>
</evidence>
<dbReference type="FunFam" id="3.40.50.2000:FF:000032">
    <property type="entry name" value="3-deoxy-D-manno-octulosonic acid transferase"/>
    <property type="match status" value="1"/>
</dbReference>
<dbReference type="STRING" id="351605.Gura_3229"/>
<keyword evidence="11" id="KW-0812">Transmembrane</keyword>
<dbReference type="UniPathway" id="UPA00958"/>
<feature type="domain" description="3-deoxy-D-manno-octulosonic-acid transferase N-terminal" evidence="12">
    <location>
        <begin position="56"/>
        <end position="236"/>
    </location>
</feature>
<organism evidence="13 14">
    <name type="scientific">Geotalea uraniireducens (strain Rf4)</name>
    <name type="common">Geobacter uraniireducens</name>
    <dbReference type="NCBI Taxonomy" id="351605"/>
    <lineage>
        <taxon>Bacteria</taxon>
        <taxon>Pseudomonadati</taxon>
        <taxon>Thermodesulfobacteriota</taxon>
        <taxon>Desulfuromonadia</taxon>
        <taxon>Geobacterales</taxon>
        <taxon>Geobacteraceae</taxon>
        <taxon>Geotalea</taxon>
    </lineage>
</organism>
<accession>A5G6H2</accession>
<name>A5G6H2_GEOUR</name>
<feature type="active site" description="Proton acceptor" evidence="9">
    <location>
        <position position="86"/>
    </location>
</feature>
<reference evidence="13 14" key="1">
    <citation type="submission" date="2007-05" db="EMBL/GenBank/DDBJ databases">
        <title>Complete sequence of Geobacter uraniireducens Rf4.</title>
        <authorList>
            <consortium name="US DOE Joint Genome Institute"/>
            <person name="Copeland A."/>
            <person name="Lucas S."/>
            <person name="Lapidus A."/>
            <person name="Barry K."/>
            <person name="Detter J.C."/>
            <person name="Glavina del Rio T."/>
            <person name="Hammon N."/>
            <person name="Israni S."/>
            <person name="Dalin E."/>
            <person name="Tice H."/>
            <person name="Pitluck S."/>
            <person name="Chertkov O."/>
            <person name="Brettin T."/>
            <person name="Bruce D."/>
            <person name="Han C."/>
            <person name="Schmutz J."/>
            <person name="Larimer F."/>
            <person name="Land M."/>
            <person name="Hauser L."/>
            <person name="Kyrpides N."/>
            <person name="Mikhailova N."/>
            <person name="Shelobolina E."/>
            <person name="Aklujkar M."/>
            <person name="Lovley D."/>
            <person name="Richardson P."/>
        </authorList>
    </citation>
    <scope>NUCLEOTIDE SEQUENCE [LARGE SCALE GENOMIC DNA]</scope>
    <source>
        <strain evidence="13 14">Rf4</strain>
    </source>
</reference>
<evidence type="ECO:0000256" key="10">
    <source>
        <dbReference type="PIRSR" id="PIRSR639901-2"/>
    </source>
</evidence>
<comment type="catalytic activity">
    <reaction evidence="8 11">
        <text>lipid IVA (E. coli) + CMP-3-deoxy-beta-D-manno-octulosonate = alpha-Kdo-(2-&gt;6)-lipid IVA (E. coli) + CMP + H(+)</text>
        <dbReference type="Rhea" id="RHEA:28066"/>
        <dbReference type="ChEBI" id="CHEBI:15378"/>
        <dbReference type="ChEBI" id="CHEBI:58603"/>
        <dbReference type="ChEBI" id="CHEBI:60364"/>
        <dbReference type="ChEBI" id="CHEBI:60377"/>
        <dbReference type="ChEBI" id="CHEBI:85987"/>
        <dbReference type="EC" id="2.4.99.12"/>
    </reaction>
</comment>
<evidence type="ECO:0000256" key="4">
    <source>
        <dbReference type="ARBA" id="ARBA00012621"/>
    </source>
</evidence>
<evidence type="ECO:0000256" key="7">
    <source>
        <dbReference type="ARBA" id="ARBA00031445"/>
    </source>
</evidence>
<dbReference type="GO" id="GO:0009244">
    <property type="term" value="P:lipopolysaccharide core region biosynthetic process"/>
    <property type="evidence" value="ECO:0007669"/>
    <property type="project" value="UniProtKB-UniRule"/>
</dbReference>
<dbReference type="InterPro" id="IPR039901">
    <property type="entry name" value="Kdotransferase"/>
</dbReference>
<keyword evidence="11" id="KW-0472">Membrane</keyword>
<dbReference type="CAZy" id="GT30">
    <property type="family name" value="Glycosyltransferase Family 30"/>
</dbReference>
<evidence type="ECO:0000256" key="1">
    <source>
        <dbReference type="ARBA" id="ARBA00004388"/>
    </source>
</evidence>
<dbReference type="InterPro" id="IPR038107">
    <property type="entry name" value="Glycos_transf_N_sf"/>
</dbReference>
<feature type="transmembrane region" description="Helical" evidence="11">
    <location>
        <begin position="26"/>
        <end position="45"/>
    </location>
</feature>
<evidence type="ECO:0000256" key="9">
    <source>
        <dbReference type="PIRSR" id="PIRSR639901-1"/>
    </source>
</evidence>
<evidence type="ECO:0000256" key="8">
    <source>
        <dbReference type="ARBA" id="ARBA00049183"/>
    </source>
</evidence>
<evidence type="ECO:0000313" key="13">
    <source>
        <dbReference type="EMBL" id="ABQ27390.1"/>
    </source>
</evidence>
<dbReference type="KEGG" id="gur:Gura_3229"/>
<evidence type="ECO:0000256" key="6">
    <source>
        <dbReference type="ARBA" id="ARBA00022679"/>
    </source>
</evidence>
<dbReference type="EMBL" id="CP000698">
    <property type="protein sequence ID" value="ABQ27390.1"/>
    <property type="molecule type" value="Genomic_DNA"/>
</dbReference>
<evidence type="ECO:0000256" key="2">
    <source>
        <dbReference type="ARBA" id="ARBA00004713"/>
    </source>
</evidence>
<dbReference type="GO" id="GO:0005886">
    <property type="term" value="C:plasma membrane"/>
    <property type="evidence" value="ECO:0007669"/>
    <property type="project" value="UniProtKB-SubCell"/>
</dbReference>
<dbReference type="GO" id="GO:0009245">
    <property type="term" value="P:lipid A biosynthetic process"/>
    <property type="evidence" value="ECO:0007669"/>
    <property type="project" value="TreeGrafter"/>
</dbReference>
<keyword evidence="6 11" id="KW-0808">Transferase</keyword>
<protein>
    <recommendedName>
        <fullName evidence="5 11">3-deoxy-D-manno-octulosonic acid transferase</fullName>
        <shortName evidence="11">Kdo transferase</shortName>
        <ecNumber evidence="4 11">2.4.99.12</ecNumber>
    </recommendedName>
    <alternativeName>
        <fullName evidence="7 11">Lipid IV(A) 3-deoxy-D-manno-octulosonic acid transferase</fullName>
    </alternativeName>
</protein>
<comment type="subcellular location">
    <subcellularLocation>
        <location evidence="1">Cell inner membrane</location>
        <topology evidence="1">Single-pass membrane protein</topology>
        <orientation evidence="1">Cytoplasmic side</orientation>
    </subcellularLocation>
    <subcellularLocation>
        <location evidence="11">Cell membrane</location>
    </subcellularLocation>
</comment>
<proteinExistence type="inferred from homology"/>
<dbReference type="EC" id="2.4.99.12" evidence="4 11"/>
<evidence type="ECO:0000259" key="12">
    <source>
        <dbReference type="Pfam" id="PF04413"/>
    </source>
</evidence>
<feature type="site" description="Transition state stabilizer" evidence="10">
    <location>
        <position position="155"/>
    </location>
</feature>
<comment type="function">
    <text evidence="11">Involved in lipopolysaccharide (LPS) biosynthesis. Catalyzes the transfer of 3-deoxy-D-manno-octulosonate (Kdo) residue(s) from CMP-Kdo to lipid IV(A), the tetraacyldisaccharide-1,4'-bisphosphate precursor of lipid A.</text>
</comment>
<dbReference type="InterPro" id="IPR007507">
    <property type="entry name" value="Glycos_transf_N"/>
</dbReference>
<dbReference type="GO" id="GO:0043842">
    <property type="term" value="F:Kdo transferase activity"/>
    <property type="evidence" value="ECO:0007669"/>
    <property type="project" value="UniProtKB-EC"/>
</dbReference>
<dbReference type="HOGENOM" id="CLU_036146_2_1_7"/>
<keyword evidence="11" id="KW-1133">Transmembrane helix</keyword>
<gene>
    <name evidence="13" type="ordered locus">Gura_3229</name>
</gene>
<dbReference type="PANTHER" id="PTHR42755">
    <property type="entry name" value="3-DEOXY-MANNO-OCTULOSONATE CYTIDYLYLTRANSFERASE"/>
    <property type="match status" value="1"/>
</dbReference>
<keyword evidence="11" id="KW-1003">Cell membrane</keyword>
<dbReference type="Pfam" id="PF04413">
    <property type="entry name" value="Glycos_transf_N"/>
    <property type="match status" value="1"/>
</dbReference>
<keyword evidence="14" id="KW-1185">Reference proteome</keyword>
<dbReference type="Gene3D" id="3.40.50.11720">
    <property type="entry name" value="3-Deoxy-D-manno-octulosonic-acid transferase, N-terminal domain"/>
    <property type="match status" value="1"/>
</dbReference>
<dbReference type="Proteomes" id="UP000006695">
    <property type="component" value="Chromosome"/>
</dbReference>
<dbReference type="FunFam" id="3.40.50.11720:FF:000001">
    <property type="entry name" value="3-deoxy-D-manno-octulosonic acid transferase"/>
    <property type="match status" value="1"/>
</dbReference>
<dbReference type="SUPFAM" id="SSF53756">
    <property type="entry name" value="UDP-Glycosyltransferase/glycogen phosphorylase"/>
    <property type="match status" value="1"/>
</dbReference>
<comment type="pathway">
    <text evidence="2 11">Bacterial outer membrane biogenesis; LPS core biosynthesis.</text>
</comment>
<feature type="site" description="Transition state stabilizer" evidence="10">
    <location>
        <position position="233"/>
    </location>
</feature>
<evidence type="ECO:0000256" key="11">
    <source>
        <dbReference type="RuleBase" id="RU365103"/>
    </source>
</evidence>
<sequence length="467" mass="51046">MSALSPGKGPAVKLVAETRDISMINLFYNLLALISIIFVVPYHLYRSITRGRPTAFAQRFGFIAASDLAKLAGSDVIWVHAVSVGETVAAIPLIKALRKRYPHSKLVISNVTETGRQVAGKIAGIDLCLYFPFDYPFAVNRVLRKVRPSLILVMETELWPNFIRAARRLAIPMLLVNGRISDKSFHRYLRLRWFFQPILRNLAALCMQSAEDARRITAIGAPAESVHITRNLKYDIAVPAQTGQDRAELRNRYRIPADILLFTAGSTHNGEEEMVIKAYTAVLAGGRNAIMVLAPRHPERAAQVAELLGRAGFPYTRRSALDARQEPFSSGEVLLLDTVGELLNVYAVSDLVFVGGSLVPNGGHNVLEPASLRVPVLFGPHMNNFKEIAALLIEFGAGVRVADGGELTAMLGSLLDDEAKRQEMGNNGARLLAENSGSTERHMAVIEQFLGSGIMGQGSSAAQLNQK</sequence>
<evidence type="ECO:0000256" key="5">
    <source>
        <dbReference type="ARBA" id="ARBA00019077"/>
    </source>
</evidence>
<dbReference type="Gene3D" id="3.40.50.2000">
    <property type="entry name" value="Glycogen Phosphorylase B"/>
    <property type="match status" value="1"/>
</dbReference>
<dbReference type="PANTHER" id="PTHR42755:SF1">
    <property type="entry name" value="3-DEOXY-D-MANNO-OCTULOSONIC ACID TRANSFERASE, MITOCHONDRIAL-RELATED"/>
    <property type="match status" value="1"/>
</dbReference>
<comment type="similarity">
    <text evidence="3">Belongs to the glycosyltransferase group 1 family. Glycosyltransferase 30 subfamily.</text>
</comment>
<dbReference type="AlphaFoldDB" id="A5G6H2"/>
<evidence type="ECO:0000256" key="3">
    <source>
        <dbReference type="ARBA" id="ARBA00006380"/>
    </source>
</evidence>
<keyword evidence="11" id="KW-0448">Lipopolysaccharide biosynthesis</keyword>